<evidence type="ECO:0000256" key="3">
    <source>
        <dbReference type="ARBA" id="ARBA00006060"/>
    </source>
</evidence>
<name>A0A0L0G4F5_9EUKA</name>
<dbReference type="Proteomes" id="UP000054560">
    <property type="component" value="Unassembled WGS sequence"/>
</dbReference>
<reference evidence="9 10" key="1">
    <citation type="submission" date="2011-02" db="EMBL/GenBank/DDBJ databases">
        <title>The Genome Sequence of Sphaeroforma arctica JP610.</title>
        <authorList>
            <consortium name="The Broad Institute Genome Sequencing Platform"/>
            <person name="Russ C."/>
            <person name="Cuomo C."/>
            <person name="Young S.K."/>
            <person name="Zeng Q."/>
            <person name="Gargeya S."/>
            <person name="Alvarado L."/>
            <person name="Berlin A."/>
            <person name="Chapman S.B."/>
            <person name="Chen Z."/>
            <person name="Freedman E."/>
            <person name="Gellesch M."/>
            <person name="Goldberg J."/>
            <person name="Griggs A."/>
            <person name="Gujja S."/>
            <person name="Heilman E."/>
            <person name="Heiman D."/>
            <person name="Howarth C."/>
            <person name="Mehta T."/>
            <person name="Neiman D."/>
            <person name="Pearson M."/>
            <person name="Roberts A."/>
            <person name="Saif S."/>
            <person name="Shea T."/>
            <person name="Shenoy N."/>
            <person name="Sisk P."/>
            <person name="Stolte C."/>
            <person name="Sykes S."/>
            <person name="White J."/>
            <person name="Yandava C."/>
            <person name="Burger G."/>
            <person name="Gray M.W."/>
            <person name="Holland P.W.H."/>
            <person name="King N."/>
            <person name="Lang F.B.F."/>
            <person name="Roger A.J."/>
            <person name="Ruiz-Trillo I."/>
            <person name="Haas B."/>
            <person name="Nusbaum C."/>
            <person name="Birren B."/>
        </authorList>
    </citation>
    <scope>NUCLEOTIDE SEQUENCE [LARGE SCALE GENOMIC DNA]</scope>
    <source>
        <strain evidence="9 10">JP610</strain>
    </source>
</reference>
<dbReference type="GO" id="GO:0007007">
    <property type="term" value="P:inner mitochondrial membrane organization"/>
    <property type="evidence" value="ECO:0007669"/>
    <property type="project" value="TreeGrafter"/>
</dbReference>
<dbReference type="AlphaFoldDB" id="A0A0L0G4F5"/>
<evidence type="ECO:0000313" key="10">
    <source>
        <dbReference type="Proteomes" id="UP000054560"/>
    </source>
</evidence>
<gene>
    <name evidence="9" type="ORF">SARC_04646</name>
</gene>
<evidence type="ECO:0000256" key="5">
    <source>
        <dbReference type="ARBA" id="ARBA00022792"/>
    </source>
</evidence>
<evidence type="ECO:0000256" key="1">
    <source>
        <dbReference type="ARBA" id="ARBA00002812"/>
    </source>
</evidence>
<dbReference type="OrthoDB" id="9970856at2759"/>
<dbReference type="InterPro" id="IPR026120">
    <property type="entry name" value="TMEM11"/>
</dbReference>
<keyword evidence="10" id="KW-1185">Reference proteome</keyword>
<evidence type="ECO:0000256" key="8">
    <source>
        <dbReference type="ARBA" id="ARBA00023136"/>
    </source>
</evidence>
<comment type="subcellular location">
    <subcellularLocation>
        <location evidence="2">Mitochondrion inner membrane</location>
        <topology evidence="2">Multi-pass membrane protein</topology>
    </subcellularLocation>
</comment>
<comment type="similarity">
    <text evidence="3">Belongs to the TMEM11 family.</text>
</comment>
<dbReference type="PANTHER" id="PTHR15099:SF2">
    <property type="entry name" value="TRANSMEMBRANE PROTEIN 11, MITOCHONDRIAL"/>
    <property type="match status" value="1"/>
</dbReference>
<evidence type="ECO:0000256" key="7">
    <source>
        <dbReference type="ARBA" id="ARBA00023128"/>
    </source>
</evidence>
<dbReference type="Pfam" id="PF14972">
    <property type="entry name" value="Mito_morph_reg"/>
    <property type="match status" value="1"/>
</dbReference>
<keyword evidence="4" id="KW-0812">Transmembrane</keyword>
<evidence type="ECO:0000256" key="4">
    <source>
        <dbReference type="ARBA" id="ARBA00022692"/>
    </source>
</evidence>
<dbReference type="STRING" id="667725.A0A0L0G4F5"/>
<dbReference type="EMBL" id="KQ241865">
    <property type="protein sequence ID" value="KNC83088.1"/>
    <property type="molecule type" value="Genomic_DNA"/>
</dbReference>
<evidence type="ECO:0008006" key="11">
    <source>
        <dbReference type="Google" id="ProtNLM"/>
    </source>
</evidence>
<dbReference type="GeneID" id="25905150"/>
<keyword evidence="5" id="KW-0999">Mitochondrion inner membrane</keyword>
<keyword evidence="6" id="KW-1133">Transmembrane helix</keyword>
<keyword evidence="8" id="KW-0472">Membrane</keyword>
<dbReference type="GO" id="GO:0005743">
    <property type="term" value="C:mitochondrial inner membrane"/>
    <property type="evidence" value="ECO:0007669"/>
    <property type="project" value="UniProtKB-SubCell"/>
</dbReference>
<evidence type="ECO:0000256" key="6">
    <source>
        <dbReference type="ARBA" id="ARBA00022989"/>
    </source>
</evidence>
<sequence>MSVAINEEENDYWVIVPSIADDLDTAQSSDAKARSIPSGKDVNATETQLAISGEIELELEDSMNDEYMFIVIDDYALGCQVALSVRAGNFLHKASVISGGCCLLTGLVGSIWGGRLISPSNTLTLVACLPLGVSSAVCALIYELSWAHDPVCHYQVVPTEDYLTDIPMLEQLQPDSLPRQVILRRRNDKIRRRLHTSMATGAALFCASKLYQWTR</sequence>
<dbReference type="PANTHER" id="PTHR15099">
    <property type="entry name" value="PROTEIN PM1"/>
    <property type="match status" value="1"/>
</dbReference>
<accession>A0A0L0G4F5</accession>
<comment type="function">
    <text evidence="1">Plays a role in mitochondrial morphogenesis.</text>
</comment>
<organism evidence="9 10">
    <name type="scientific">Sphaeroforma arctica JP610</name>
    <dbReference type="NCBI Taxonomy" id="667725"/>
    <lineage>
        <taxon>Eukaryota</taxon>
        <taxon>Ichthyosporea</taxon>
        <taxon>Ichthyophonida</taxon>
        <taxon>Sphaeroforma</taxon>
    </lineage>
</organism>
<dbReference type="RefSeq" id="XP_014156990.1">
    <property type="nucleotide sequence ID" value="XM_014301515.1"/>
</dbReference>
<evidence type="ECO:0000313" key="9">
    <source>
        <dbReference type="EMBL" id="KNC83088.1"/>
    </source>
</evidence>
<proteinExistence type="inferred from homology"/>
<evidence type="ECO:0000256" key="2">
    <source>
        <dbReference type="ARBA" id="ARBA00004448"/>
    </source>
</evidence>
<keyword evidence="7" id="KW-0496">Mitochondrion</keyword>
<protein>
    <recommendedName>
        <fullName evidence="11">Transmembrane protein 11, mitochondrial</fullName>
    </recommendedName>
</protein>